<feature type="transmembrane region" description="Helical" evidence="1">
    <location>
        <begin position="448"/>
        <end position="469"/>
    </location>
</feature>
<feature type="transmembrane region" description="Helical" evidence="1">
    <location>
        <begin position="269"/>
        <end position="289"/>
    </location>
</feature>
<feature type="transmembrane region" description="Helical" evidence="1">
    <location>
        <begin position="151"/>
        <end position="170"/>
    </location>
</feature>
<evidence type="ECO:0000313" key="2">
    <source>
        <dbReference type="EMBL" id="HIV62133.1"/>
    </source>
</evidence>
<keyword evidence="1" id="KW-0472">Membrane</keyword>
<dbReference type="Proteomes" id="UP000886808">
    <property type="component" value="Unassembled WGS sequence"/>
</dbReference>
<comment type="caution">
    <text evidence="2">The sequence shown here is derived from an EMBL/GenBank/DDBJ whole genome shotgun (WGS) entry which is preliminary data.</text>
</comment>
<feature type="transmembrane region" description="Helical" evidence="1">
    <location>
        <begin position="227"/>
        <end position="249"/>
    </location>
</feature>
<reference evidence="2" key="1">
    <citation type="journal article" date="2021" name="PeerJ">
        <title>Extensive microbial diversity within the chicken gut microbiome revealed by metagenomics and culture.</title>
        <authorList>
            <person name="Gilroy R."/>
            <person name="Ravi A."/>
            <person name="Getino M."/>
            <person name="Pursley I."/>
            <person name="Horton D.L."/>
            <person name="Alikhan N.F."/>
            <person name="Baker D."/>
            <person name="Gharbi K."/>
            <person name="Hall N."/>
            <person name="Watson M."/>
            <person name="Adriaenssens E.M."/>
            <person name="Foster-Nyarko E."/>
            <person name="Jarju S."/>
            <person name="Secka A."/>
            <person name="Antonio M."/>
            <person name="Oren A."/>
            <person name="Chaudhuri R.R."/>
            <person name="La Ragione R."/>
            <person name="Hildebrand F."/>
            <person name="Pallen M.J."/>
        </authorList>
    </citation>
    <scope>NUCLEOTIDE SEQUENCE</scope>
    <source>
        <strain evidence="2">CHK193-4272</strain>
    </source>
</reference>
<dbReference type="EMBL" id="DXIE01000028">
    <property type="protein sequence ID" value="HIV62133.1"/>
    <property type="molecule type" value="Genomic_DNA"/>
</dbReference>
<organism evidence="2 3">
    <name type="scientific">Candidatus Butyricicoccus avistercoris</name>
    <dbReference type="NCBI Taxonomy" id="2838518"/>
    <lineage>
        <taxon>Bacteria</taxon>
        <taxon>Bacillati</taxon>
        <taxon>Bacillota</taxon>
        <taxon>Clostridia</taxon>
        <taxon>Eubacteriales</taxon>
        <taxon>Butyricicoccaceae</taxon>
        <taxon>Butyricicoccus</taxon>
    </lineage>
</organism>
<protein>
    <submittedName>
        <fullName evidence="2">Uncharacterized protein</fullName>
    </submittedName>
</protein>
<feature type="transmembrane region" description="Helical" evidence="1">
    <location>
        <begin position="122"/>
        <end position="139"/>
    </location>
</feature>
<evidence type="ECO:0000256" key="1">
    <source>
        <dbReference type="SAM" id="Phobius"/>
    </source>
</evidence>
<dbReference type="AlphaFoldDB" id="A0A9D1PHA8"/>
<keyword evidence="1" id="KW-0812">Transmembrane</keyword>
<feature type="transmembrane region" description="Helical" evidence="1">
    <location>
        <begin position="196"/>
        <end position="220"/>
    </location>
</feature>
<accession>A0A9D1PHA8</accession>
<feature type="transmembrane region" description="Helical" evidence="1">
    <location>
        <begin position="301"/>
        <end position="320"/>
    </location>
</feature>
<gene>
    <name evidence="2" type="ORF">H9746_04695</name>
</gene>
<feature type="transmembrane region" description="Helical" evidence="1">
    <location>
        <begin position="83"/>
        <end position="102"/>
    </location>
</feature>
<keyword evidence="1" id="KW-1133">Transmembrane helix</keyword>
<proteinExistence type="predicted"/>
<reference evidence="2" key="2">
    <citation type="submission" date="2021-04" db="EMBL/GenBank/DDBJ databases">
        <authorList>
            <person name="Gilroy R."/>
        </authorList>
    </citation>
    <scope>NUCLEOTIDE SEQUENCE</scope>
    <source>
        <strain evidence="2">CHK193-4272</strain>
    </source>
</reference>
<feature type="transmembrane region" description="Helical" evidence="1">
    <location>
        <begin position="405"/>
        <end position="428"/>
    </location>
</feature>
<evidence type="ECO:0000313" key="3">
    <source>
        <dbReference type="Proteomes" id="UP000886808"/>
    </source>
</evidence>
<name>A0A9D1PHA8_9FIRM</name>
<sequence length="623" mass="72362">MKEKIKNEFKLFFNIVKEYKIESCIIAVVGLICLIGFEYIDGVSFMAYSIEIWDALFSGRILELPQVLIENMRQAPHAGLNMGGGALIFLPWSIWNFPIWLTHTFPKISDVLTPLCLMWTKLFLYIGAILVGMQCYHIVKLLTNSEKNGKLAAILVWGASTVWICTGYSMQDEMQYIFTILLALRYYFHGKNKQCILWLTITTFFAPFMMLLGLIIILFMEKRIWRIIVDCFIIILPYTIISKSMPIIWESHDNYLDWFLNRTVIQTGISQISIYLIALVIIYVIAYFINYRTQEEKNDALLYFLAIASTLMCTLSWVHFYRYVTCLPFLVIAALSKKNRHKSQINGFVIMLTIFEMSRLLGAIFFDQNFLAPRYTSRLVNKFIDNDIPSIVELLSRTLESGNDMVSIVQMLLGSLIFVVGFILLWFIKNKYENVTQIVENHKILTKIYVSIPMIVFCVFFLIISRIDITSNEIYGNSMLAQPITNDTIFETSYYSNSNRMLSLSIRPVTWGRTYPEDLKLCMDIVDNSSGNVINDYEVKANDLQDNTEYIFYTSDARLEKNKDYTIKLYIEGTIEDEDDYIYLLRTDENCFNKNTSMVINNILNKTKQSMNYSVISNIITIK</sequence>